<keyword evidence="3" id="KW-1185">Reference proteome</keyword>
<feature type="domain" description="Bet v I/Major latex protein" evidence="1">
    <location>
        <begin position="2"/>
        <end position="116"/>
    </location>
</feature>
<dbReference type="Proteomes" id="UP000289738">
    <property type="component" value="Chromosome A09"/>
</dbReference>
<dbReference type="Pfam" id="PF00407">
    <property type="entry name" value="Bet_v_1"/>
    <property type="match status" value="1"/>
</dbReference>
<dbReference type="InterPro" id="IPR051761">
    <property type="entry name" value="MLP-like_ligand-binding"/>
</dbReference>
<dbReference type="EMBL" id="SDMP01000009">
    <property type="protein sequence ID" value="RYR40116.1"/>
    <property type="molecule type" value="Genomic_DNA"/>
</dbReference>
<dbReference type="AlphaFoldDB" id="A0A445BN93"/>
<evidence type="ECO:0000313" key="3">
    <source>
        <dbReference type="Proteomes" id="UP000289738"/>
    </source>
</evidence>
<dbReference type="CDD" id="cd07816">
    <property type="entry name" value="Bet_v1-like"/>
    <property type="match status" value="1"/>
</dbReference>
<evidence type="ECO:0000259" key="1">
    <source>
        <dbReference type="SMART" id="SM01037"/>
    </source>
</evidence>
<dbReference type="STRING" id="3818.A0A445BN93"/>
<dbReference type="SUPFAM" id="SSF55961">
    <property type="entry name" value="Bet v1-like"/>
    <property type="match status" value="2"/>
</dbReference>
<name>A0A445BN93_ARAHY</name>
<protein>
    <recommendedName>
        <fullName evidence="1">Bet v I/Major latex protein domain-containing protein</fullName>
    </recommendedName>
</protein>
<gene>
    <name evidence="2" type="ORF">Ahy_A09g045792</name>
</gene>
<reference evidence="2 3" key="1">
    <citation type="submission" date="2019-01" db="EMBL/GenBank/DDBJ databases">
        <title>Sequencing of cultivated peanut Arachis hypogaea provides insights into genome evolution and oil improvement.</title>
        <authorList>
            <person name="Chen X."/>
        </authorList>
    </citation>
    <scope>NUCLEOTIDE SEQUENCE [LARGE SCALE GENOMIC DNA]</scope>
    <source>
        <strain evidence="3">cv. Fuhuasheng</strain>
        <tissue evidence="2">Leaves</tissue>
    </source>
</reference>
<dbReference type="PANTHER" id="PTHR31907">
    <property type="entry name" value="MLP-LIKE PROTEIN 423"/>
    <property type="match status" value="1"/>
</dbReference>
<dbReference type="Gene3D" id="3.30.530.20">
    <property type="match status" value="2"/>
</dbReference>
<comment type="caution">
    <text evidence="2">The sequence shown here is derived from an EMBL/GenBank/DDBJ whole genome shotgun (WGS) entry which is preliminary data.</text>
</comment>
<sequence>MVNLKLDAKEFYDVCCNKTHKLPRLALMLSRVLLDGKACVSKEIIEDIDKENNKMSFRVLEGDLVKHHYKSFKFLLHAVPKKKGGCMVRWTMEYEKINENTPDPHTMMQLVVDVSKQKIETEFPIKADAKEFYDVFCNKTHQVAKAWPDIVKSVVIHEGEWGTERSIISWNYVYDGKACVAKEIIEDIDKEDNKMSFRVLEGDLLNHYKSFKFLLHVVPKKEGGSMVHWTIEYEKINDNTSDPHTLLQLVVDMSKQIEAHLLKK</sequence>
<feature type="domain" description="Bet v I/Major latex protein" evidence="1">
    <location>
        <begin position="117"/>
        <end position="264"/>
    </location>
</feature>
<accession>A0A445BN93</accession>
<dbReference type="SMART" id="SM01037">
    <property type="entry name" value="Bet_v_1"/>
    <property type="match status" value="2"/>
</dbReference>
<organism evidence="2 3">
    <name type="scientific">Arachis hypogaea</name>
    <name type="common">Peanut</name>
    <dbReference type="NCBI Taxonomy" id="3818"/>
    <lineage>
        <taxon>Eukaryota</taxon>
        <taxon>Viridiplantae</taxon>
        <taxon>Streptophyta</taxon>
        <taxon>Embryophyta</taxon>
        <taxon>Tracheophyta</taxon>
        <taxon>Spermatophyta</taxon>
        <taxon>Magnoliopsida</taxon>
        <taxon>eudicotyledons</taxon>
        <taxon>Gunneridae</taxon>
        <taxon>Pentapetalae</taxon>
        <taxon>rosids</taxon>
        <taxon>fabids</taxon>
        <taxon>Fabales</taxon>
        <taxon>Fabaceae</taxon>
        <taxon>Papilionoideae</taxon>
        <taxon>50 kb inversion clade</taxon>
        <taxon>dalbergioids sensu lato</taxon>
        <taxon>Dalbergieae</taxon>
        <taxon>Pterocarpus clade</taxon>
        <taxon>Arachis</taxon>
    </lineage>
</organism>
<dbReference type="InterPro" id="IPR023393">
    <property type="entry name" value="START-like_dom_sf"/>
</dbReference>
<dbReference type="GO" id="GO:0006952">
    <property type="term" value="P:defense response"/>
    <property type="evidence" value="ECO:0007669"/>
    <property type="project" value="InterPro"/>
</dbReference>
<proteinExistence type="predicted"/>
<evidence type="ECO:0000313" key="2">
    <source>
        <dbReference type="EMBL" id="RYR40116.1"/>
    </source>
</evidence>
<dbReference type="InterPro" id="IPR000916">
    <property type="entry name" value="Bet_v_I/MLP"/>
</dbReference>